<name>A0A939JDD2_9BACT</name>
<protein>
    <submittedName>
        <fullName evidence="1">Uncharacterized protein</fullName>
    </submittedName>
</protein>
<dbReference type="RefSeq" id="WP_206984712.1">
    <property type="nucleotide sequence ID" value="NZ_JAFLQZ010000007.1"/>
</dbReference>
<accession>A0A939JDD2</accession>
<reference evidence="1" key="1">
    <citation type="submission" date="2021-03" db="EMBL/GenBank/DDBJ databases">
        <authorList>
            <person name="Kim M.K."/>
        </authorList>
    </citation>
    <scope>NUCLEOTIDE SEQUENCE</scope>
    <source>
        <strain evidence="1">BT186</strain>
    </source>
</reference>
<dbReference type="Proteomes" id="UP000664144">
    <property type="component" value="Unassembled WGS sequence"/>
</dbReference>
<keyword evidence="2" id="KW-1185">Reference proteome</keyword>
<dbReference type="EMBL" id="JAFLQZ010000007">
    <property type="protein sequence ID" value="MBO0358783.1"/>
    <property type="molecule type" value="Genomic_DNA"/>
</dbReference>
<sequence length="159" mass="17447">MLPPEERRLQTLGRLLASPESFPPTAWLCAPPDVHRWQPAMPAAVLLVAAAGQAVPAPPGLVRTLFMDEVQLVMERLLTQVPGAPDWLRVDILARYKTAHEFPALTGHPDTLAEYLAEAVHTGSLSAPAALAHLLKYFSHFTPEAAARIMAQAYRRTQK</sequence>
<proteinExistence type="predicted"/>
<comment type="caution">
    <text evidence="1">The sequence shown here is derived from an EMBL/GenBank/DDBJ whole genome shotgun (WGS) entry which is preliminary data.</text>
</comment>
<dbReference type="AlphaFoldDB" id="A0A939JDD2"/>
<evidence type="ECO:0000313" key="1">
    <source>
        <dbReference type="EMBL" id="MBO0358783.1"/>
    </source>
</evidence>
<organism evidence="1 2">
    <name type="scientific">Hymenobacter telluris</name>
    <dbReference type="NCBI Taxonomy" id="2816474"/>
    <lineage>
        <taxon>Bacteria</taxon>
        <taxon>Pseudomonadati</taxon>
        <taxon>Bacteroidota</taxon>
        <taxon>Cytophagia</taxon>
        <taxon>Cytophagales</taxon>
        <taxon>Hymenobacteraceae</taxon>
        <taxon>Hymenobacter</taxon>
    </lineage>
</organism>
<gene>
    <name evidence="1" type="ORF">J0X19_12565</name>
</gene>
<evidence type="ECO:0000313" key="2">
    <source>
        <dbReference type="Proteomes" id="UP000664144"/>
    </source>
</evidence>